<reference evidence="3" key="1">
    <citation type="submission" date="2020-01" db="EMBL/GenBank/DDBJ databases">
        <authorList>
            <person name="Rat A."/>
        </authorList>
    </citation>
    <scope>NUCLEOTIDE SEQUENCE</scope>
    <source>
        <strain evidence="3">LMG 31231</strain>
    </source>
</reference>
<dbReference type="InterPro" id="IPR011335">
    <property type="entry name" value="Restrct_endonuc-II-like"/>
</dbReference>
<keyword evidence="4" id="KW-1185">Reference proteome</keyword>
<dbReference type="AlphaFoldDB" id="A0A9X9X4R2"/>
<gene>
    <name evidence="3" type="ORF">GXW76_24715</name>
</gene>
<proteinExistence type="predicted"/>
<comment type="caution">
    <text evidence="3">The sequence shown here is derived from an EMBL/GenBank/DDBJ whole genome shotgun (WGS) entry which is preliminary data.</text>
</comment>
<evidence type="ECO:0000313" key="4">
    <source>
        <dbReference type="Proteomes" id="UP001138751"/>
    </source>
</evidence>
<feature type="region of interest" description="Disordered" evidence="1">
    <location>
        <begin position="1"/>
        <end position="35"/>
    </location>
</feature>
<dbReference type="GO" id="GO:0004386">
    <property type="term" value="F:helicase activity"/>
    <property type="evidence" value="ECO:0007669"/>
    <property type="project" value="UniProtKB-KW"/>
</dbReference>
<dbReference type="Pfam" id="PF12705">
    <property type="entry name" value="PDDEXK_1"/>
    <property type="match status" value="1"/>
</dbReference>
<keyword evidence="3" id="KW-0347">Helicase</keyword>
<protein>
    <submittedName>
        <fullName evidence="3">Double-strand break repair helicase AddA</fullName>
    </submittedName>
</protein>
<feature type="non-terminal residue" evidence="3">
    <location>
        <position position="1"/>
    </location>
</feature>
<organism evidence="3 4">
    <name type="scientific">Neoroseomonas soli</name>
    <dbReference type="NCBI Taxonomy" id="1081025"/>
    <lineage>
        <taxon>Bacteria</taxon>
        <taxon>Pseudomonadati</taxon>
        <taxon>Pseudomonadota</taxon>
        <taxon>Alphaproteobacteria</taxon>
        <taxon>Acetobacterales</taxon>
        <taxon>Acetobacteraceae</taxon>
        <taxon>Neoroseomonas</taxon>
    </lineage>
</organism>
<dbReference type="InterPro" id="IPR011604">
    <property type="entry name" value="PDDEXK-like_dom_sf"/>
</dbReference>
<keyword evidence="3" id="KW-0547">Nucleotide-binding</keyword>
<reference evidence="3" key="2">
    <citation type="journal article" date="2021" name="Syst. Appl. Microbiol.">
        <title>Roseomonas hellenica sp. nov., isolated from roots of wild-growing Alkanna tinctoria.</title>
        <authorList>
            <person name="Rat A."/>
            <person name="Naranjo H.D."/>
            <person name="Lebbe L."/>
            <person name="Cnockaert M."/>
            <person name="Krigas N."/>
            <person name="Grigoriadou K."/>
            <person name="Maloupa E."/>
            <person name="Willems A."/>
        </authorList>
    </citation>
    <scope>NUCLEOTIDE SEQUENCE</scope>
    <source>
        <strain evidence="3">LMG 31231</strain>
    </source>
</reference>
<dbReference type="EMBL" id="JAAEDM010000150">
    <property type="protein sequence ID" value="MBR0674391.1"/>
    <property type="molecule type" value="Genomic_DNA"/>
</dbReference>
<keyword evidence="3" id="KW-0378">Hydrolase</keyword>
<evidence type="ECO:0000259" key="2">
    <source>
        <dbReference type="Pfam" id="PF12705"/>
    </source>
</evidence>
<evidence type="ECO:0000256" key="1">
    <source>
        <dbReference type="SAM" id="MobiDB-lite"/>
    </source>
</evidence>
<dbReference type="SUPFAM" id="SSF52980">
    <property type="entry name" value="Restriction endonuclease-like"/>
    <property type="match status" value="1"/>
</dbReference>
<dbReference type="RefSeq" id="WP_211864805.1">
    <property type="nucleotide sequence ID" value="NZ_JAAEDM010000150.1"/>
</dbReference>
<accession>A0A9X9X4R2</accession>
<dbReference type="Gene3D" id="3.90.320.10">
    <property type="match status" value="1"/>
</dbReference>
<name>A0A9X9X4R2_9PROT</name>
<sequence>PAPQEAPEGAVAPSALPGEEETPAAPPRPSDDPRGLRFRRGRLVHALLQHLPDHLPATREATARRFLARPGHGLDEAEQDAVLAEVTALLAEPLVAAALGPGSLAEAPLAGRVGGRLIAGQVDRLLVEPERVLVLDYKTNRPPPAEAAQVAPLYLRQMAAYRALLRAAFPGRRVDCALVWTYGARAMPLPDTVLDPHAPGA</sequence>
<dbReference type="Proteomes" id="UP001138751">
    <property type="component" value="Unassembled WGS sequence"/>
</dbReference>
<evidence type="ECO:0000313" key="3">
    <source>
        <dbReference type="EMBL" id="MBR0674391.1"/>
    </source>
</evidence>
<keyword evidence="3" id="KW-0067">ATP-binding</keyword>
<dbReference type="InterPro" id="IPR038726">
    <property type="entry name" value="PDDEXK_AddAB-type"/>
</dbReference>
<feature type="domain" description="PD-(D/E)XK endonuclease-like" evidence="2">
    <location>
        <begin position="37"/>
        <end position="169"/>
    </location>
</feature>